<dbReference type="Gramene" id="Zm00001eb387430_T001">
    <property type="protein sequence ID" value="Zm00001eb387430_P001"/>
    <property type="gene ID" value="Zm00001eb387430"/>
</dbReference>
<feature type="region of interest" description="Disordered" evidence="1">
    <location>
        <begin position="89"/>
        <end position="140"/>
    </location>
</feature>
<dbReference type="InParanoid" id="A0A804R4T4"/>
<reference evidence="4" key="1">
    <citation type="journal article" date="2009" name="Science">
        <title>The B73 maize genome: complexity, diversity, and dynamics.</title>
        <authorList>
            <person name="Schnable P.S."/>
            <person name="Ware D."/>
            <person name="Fulton R.S."/>
            <person name="Stein J.C."/>
            <person name="Wei F."/>
            <person name="Pasternak S."/>
            <person name="Liang C."/>
            <person name="Zhang J."/>
            <person name="Fulton L."/>
            <person name="Graves T.A."/>
            <person name="Minx P."/>
            <person name="Reily A.D."/>
            <person name="Courtney L."/>
            <person name="Kruchowski S.S."/>
            <person name="Tomlinson C."/>
            <person name="Strong C."/>
            <person name="Delehaunty K."/>
            <person name="Fronick C."/>
            <person name="Courtney B."/>
            <person name="Rock S.M."/>
            <person name="Belter E."/>
            <person name="Du F."/>
            <person name="Kim K."/>
            <person name="Abbott R.M."/>
            <person name="Cotton M."/>
            <person name="Levy A."/>
            <person name="Marchetto P."/>
            <person name="Ochoa K."/>
            <person name="Jackson S.M."/>
            <person name="Gillam B."/>
            <person name="Chen W."/>
            <person name="Yan L."/>
            <person name="Higginbotham J."/>
            <person name="Cardenas M."/>
            <person name="Waligorski J."/>
            <person name="Applebaum E."/>
            <person name="Phelps L."/>
            <person name="Falcone J."/>
            <person name="Kanchi K."/>
            <person name="Thane T."/>
            <person name="Scimone A."/>
            <person name="Thane N."/>
            <person name="Henke J."/>
            <person name="Wang T."/>
            <person name="Ruppert J."/>
            <person name="Shah N."/>
            <person name="Rotter K."/>
            <person name="Hodges J."/>
            <person name="Ingenthron E."/>
            <person name="Cordes M."/>
            <person name="Kohlberg S."/>
            <person name="Sgro J."/>
            <person name="Delgado B."/>
            <person name="Mead K."/>
            <person name="Chinwalla A."/>
            <person name="Leonard S."/>
            <person name="Crouse K."/>
            <person name="Collura K."/>
            <person name="Kudrna D."/>
            <person name="Currie J."/>
            <person name="He R."/>
            <person name="Angelova A."/>
            <person name="Rajasekar S."/>
            <person name="Mueller T."/>
            <person name="Lomeli R."/>
            <person name="Scara G."/>
            <person name="Ko A."/>
            <person name="Delaney K."/>
            <person name="Wissotski M."/>
            <person name="Lopez G."/>
            <person name="Campos D."/>
            <person name="Braidotti M."/>
            <person name="Ashley E."/>
            <person name="Golser W."/>
            <person name="Kim H."/>
            <person name="Lee S."/>
            <person name="Lin J."/>
            <person name="Dujmic Z."/>
            <person name="Kim W."/>
            <person name="Talag J."/>
            <person name="Zuccolo A."/>
            <person name="Fan C."/>
            <person name="Sebastian A."/>
            <person name="Kramer M."/>
            <person name="Spiegel L."/>
            <person name="Nascimento L."/>
            <person name="Zutavern T."/>
            <person name="Miller B."/>
            <person name="Ambroise C."/>
            <person name="Muller S."/>
            <person name="Spooner W."/>
            <person name="Narechania A."/>
            <person name="Ren L."/>
            <person name="Wei S."/>
            <person name="Kumari S."/>
            <person name="Faga B."/>
            <person name="Levy M.J."/>
            <person name="McMahan L."/>
            <person name="Van Buren P."/>
            <person name="Vaughn M.W."/>
            <person name="Ying K."/>
            <person name="Yeh C.-T."/>
            <person name="Emrich S.J."/>
            <person name="Jia Y."/>
            <person name="Kalyanaraman A."/>
            <person name="Hsia A.-P."/>
            <person name="Barbazuk W.B."/>
            <person name="Baucom R.S."/>
            <person name="Brutnell T.P."/>
            <person name="Carpita N.C."/>
            <person name="Chaparro C."/>
            <person name="Chia J.-M."/>
            <person name="Deragon J.-M."/>
            <person name="Estill J.C."/>
            <person name="Fu Y."/>
            <person name="Jeddeloh J.A."/>
            <person name="Han Y."/>
            <person name="Lee H."/>
            <person name="Li P."/>
            <person name="Lisch D.R."/>
            <person name="Liu S."/>
            <person name="Liu Z."/>
            <person name="Nagel D.H."/>
            <person name="McCann M.C."/>
            <person name="SanMiguel P."/>
            <person name="Myers A.M."/>
            <person name="Nettleton D."/>
            <person name="Nguyen J."/>
            <person name="Penning B.W."/>
            <person name="Ponnala L."/>
            <person name="Schneider K.L."/>
            <person name="Schwartz D.C."/>
            <person name="Sharma A."/>
            <person name="Soderlund C."/>
            <person name="Springer N.M."/>
            <person name="Sun Q."/>
            <person name="Wang H."/>
            <person name="Waterman M."/>
            <person name="Westerman R."/>
            <person name="Wolfgruber T.K."/>
            <person name="Yang L."/>
            <person name="Yu Y."/>
            <person name="Zhang L."/>
            <person name="Zhou S."/>
            <person name="Zhu Q."/>
            <person name="Bennetzen J.L."/>
            <person name="Dawe R.K."/>
            <person name="Jiang J."/>
            <person name="Jiang N."/>
            <person name="Presting G.G."/>
            <person name="Wessler S.R."/>
            <person name="Aluru S."/>
            <person name="Martienssen R.A."/>
            <person name="Clifton S.W."/>
            <person name="McCombie W.R."/>
            <person name="Wing R.A."/>
            <person name="Wilson R.K."/>
        </authorList>
    </citation>
    <scope>NUCLEOTIDE SEQUENCE [LARGE SCALE GENOMIC DNA]</scope>
    <source>
        <strain evidence="4">cv. B73</strain>
    </source>
</reference>
<feature type="compositionally biased region" description="Low complexity" evidence="1">
    <location>
        <begin position="207"/>
        <end position="225"/>
    </location>
</feature>
<protein>
    <submittedName>
        <fullName evidence="3">Uncharacterized protein</fullName>
    </submittedName>
</protein>
<dbReference type="PROSITE" id="PS51257">
    <property type="entry name" value="PROKAR_LIPOPROTEIN"/>
    <property type="match status" value="1"/>
</dbReference>
<feature type="region of interest" description="Disordered" evidence="1">
    <location>
        <begin position="176"/>
        <end position="313"/>
    </location>
</feature>
<feature type="compositionally biased region" description="Basic residues" evidence="1">
    <location>
        <begin position="101"/>
        <end position="121"/>
    </location>
</feature>
<proteinExistence type="predicted"/>
<evidence type="ECO:0000256" key="1">
    <source>
        <dbReference type="SAM" id="MobiDB-lite"/>
    </source>
</evidence>
<evidence type="ECO:0000313" key="3">
    <source>
        <dbReference type="EnsemblPlants" id="Zm00001eb387430_P001"/>
    </source>
</evidence>
<feature type="chain" id="PRO_5032689351" evidence="2">
    <location>
        <begin position="35"/>
        <end position="371"/>
    </location>
</feature>
<evidence type="ECO:0000256" key="2">
    <source>
        <dbReference type="SAM" id="SignalP"/>
    </source>
</evidence>
<dbReference type="EnsemblPlants" id="Zm00001eb387430_T001">
    <property type="protein sequence ID" value="Zm00001eb387430_P001"/>
    <property type="gene ID" value="Zm00001eb387430"/>
</dbReference>
<sequence>MASPRGHRRASVLQKAAALLLLALSCCGCTGAGGDRVRGLDGGHGQQQRDRDHPEEQLPAVRARHGRRGPAHGAVLQRAPAAGLHLRGARPAAAGPGLPRPRLRHPGLRPRRLLRLRRHRPRQQDRRRPVSDPAVEGGGVLQGVQAAAPATRGARRCPSHRLRRAVRGERRHQRLPGELLPAGDGAVRGVHGGRVRGLPGGAGGVVPGRDPPAGRAAGRLRGAQPHRLPAPGAHAQHAPRRLRRGVQPGGPGLQRQGARHAPPAHGGAAGAEGRLHRRVPEHAGPHHRPFHAGAGERGGGVLRHGEGGDVVPVQREEPRHMRRRGQVLLLGLLPPHPEGEPVLRQEDAGPVLRPAPAVMLMMRPRAQCGYV</sequence>
<dbReference type="FunCoup" id="A0A804R4T4">
    <property type="interactions" value="483"/>
</dbReference>
<accession>A0A804R4T4</accession>
<name>A0A804R4T4_MAIZE</name>
<keyword evidence="2" id="KW-0732">Signal</keyword>
<reference evidence="3" key="3">
    <citation type="submission" date="2021-05" db="UniProtKB">
        <authorList>
            <consortium name="EnsemblPlants"/>
        </authorList>
    </citation>
    <scope>IDENTIFICATION</scope>
    <source>
        <strain evidence="3">cv. B73</strain>
    </source>
</reference>
<evidence type="ECO:0000313" key="4">
    <source>
        <dbReference type="Proteomes" id="UP000007305"/>
    </source>
</evidence>
<dbReference type="AlphaFoldDB" id="A0A804R4T4"/>
<keyword evidence="4" id="KW-1185">Reference proteome</keyword>
<feature type="signal peptide" evidence="2">
    <location>
        <begin position="1"/>
        <end position="34"/>
    </location>
</feature>
<reference evidence="3" key="2">
    <citation type="submission" date="2019-07" db="EMBL/GenBank/DDBJ databases">
        <authorList>
            <person name="Seetharam A."/>
            <person name="Woodhouse M."/>
            <person name="Cannon E."/>
        </authorList>
    </citation>
    <scope>NUCLEOTIDE SEQUENCE [LARGE SCALE GENOMIC DNA]</scope>
    <source>
        <strain evidence="3">cv. B73</strain>
    </source>
</reference>
<organism evidence="3 4">
    <name type="scientific">Zea mays</name>
    <name type="common">Maize</name>
    <dbReference type="NCBI Taxonomy" id="4577"/>
    <lineage>
        <taxon>Eukaryota</taxon>
        <taxon>Viridiplantae</taxon>
        <taxon>Streptophyta</taxon>
        <taxon>Embryophyta</taxon>
        <taxon>Tracheophyta</taxon>
        <taxon>Spermatophyta</taxon>
        <taxon>Magnoliopsida</taxon>
        <taxon>Liliopsida</taxon>
        <taxon>Poales</taxon>
        <taxon>Poaceae</taxon>
        <taxon>PACMAD clade</taxon>
        <taxon>Panicoideae</taxon>
        <taxon>Andropogonodae</taxon>
        <taxon>Andropogoneae</taxon>
        <taxon>Tripsacinae</taxon>
        <taxon>Zea</taxon>
    </lineage>
</organism>
<dbReference type="Proteomes" id="UP000007305">
    <property type="component" value="Chromosome 9"/>
</dbReference>